<accession>A0A8S1ZD62</accession>
<dbReference type="CDD" id="cd12347">
    <property type="entry name" value="RRM_PPIE"/>
    <property type="match status" value="1"/>
</dbReference>
<dbReference type="SUPFAM" id="SSF54928">
    <property type="entry name" value="RNA-binding domain, RBD"/>
    <property type="match status" value="1"/>
</dbReference>
<dbReference type="InterPro" id="IPR051057">
    <property type="entry name" value="PI-PLC_domain"/>
</dbReference>
<dbReference type="GO" id="GO:0006629">
    <property type="term" value="P:lipid metabolic process"/>
    <property type="evidence" value="ECO:0007669"/>
    <property type="project" value="InterPro"/>
</dbReference>
<dbReference type="Proteomes" id="UP000682877">
    <property type="component" value="Chromosome 1"/>
</dbReference>
<evidence type="ECO:0000313" key="6">
    <source>
        <dbReference type="Proteomes" id="UP000682877"/>
    </source>
</evidence>
<dbReference type="PANTHER" id="PTHR13593:SF51">
    <property type="entry name" value="F21F23.12 PROTEIN"/>
    <property type="match status" value="1"/>
</dbReference>
<protein>
    <recommendedName>
        <fullName evidence="4">RRM domain-containing protein</fullName>
    </recommendedName>
</protein>
<proteinExistence type="predicted"/>
<dbReference type="InterPro" id="IPR034168">
    <property type="entry name" value="PPIE_RRM"/>
</dbReference>
<dbReference type="SUPFAM" id="SSF51695">
    <property type="entry name" value="PLC-like phosphodiesterases"/>
    <property type="match status" value="1"/>
</dbReference>
<dbReference type="CDD" id="cd08588">
    <property type="entry name" value="PI-PLCc_At5g67130_like"/>
    <property type="match status" value="1"/>
</dbReference>
<gene>
    <name evidence="5" type="ORF">AARE701A_LOCUS1105</name>
</gene>
<dbReference type="FunFam" id="3.30.70.330:FF:000557">
    <property type="entry name" value="Peptidyl-prolyl cis-trans isomerase"/>
    <property type="match status" value="1"/>
</dbReference>
<feature type="domain" description="RRM" evidence="4">
    <location>
        <begin position="582"/>
        <end position="660"/>
    </location>
</feature>
<dbReference type="PROSITE" id="PS50102">
    <property type="entry name" value="RRM"/>
    <property type="match status" value="1"/>
</dbReference>
<feature type="compositionally biased region" description="Basic and acidic residues" evidence="3">
    <location>
        <begin position="707"/>
        <end position="721"/>
    </location>
</feature>
<dbReference type="InterPro" id="IPR012677">
    <property type="entry name" value="Nucleotide-bd_a/b_plait_sf"/>
</dbReference>
<feature type="compositionally biased region" description="Basic and acidic residues" evidence="3">
    <location>
        <begin position="11"/>
        <end position="24"/>
    </location>
</feature>
<dbReference type="EMBL" id="LR999451">
    <property type="protein sequence ID" value="CAE5957392.1"/>
    <property type="molecule type" value="Genomic_DNA"/>
</dbReference>
<evidence type="ECO:0000313" key="5">
    <source>
        <dbReference type="EMBL" id="CAE5957392.1"/>
    </source>
</evidence>
<evidence type="ECO:0000256" key="1">
    <source>
        <dbReference type="ARBA" id="ARBA00022884"/>
    </source>
</evidence>
<dbReference type="CDD" id="cd22265">
    <property type="entry name" value="UDM1_RNF168"/>
    <property type="match status" value="1"/>
</dbReference>
<dbReference type="InterPro" id="IPR017946">
    <property type="entry name" value="PLC-like_Pdiesterase_TIM-brl"/>
</dbReference>
<feature type="region of interest" description="Disordered" evidence="3">
    <location>
        <begin position="696"/>
        <end position="746"/>
    </location>
</feature>
<dbReference type="PROSITE" id="PS50007">
    <property type="entry name" value="PIPLC_X_DOMAIN"/>
    <property type="match status" value="1"/>
</dbReference>
<evidence type="ECO:0000259" key="4">
    <source>
        <dbReference type="PROSITE" id="PS50102"/>
    </source>
</evidence>
<feature type="compositionally biased region" description="Basic and acidic residues" evidence="3">
    <location>
        <begin position="729"/>
        <end position="746"/>
    </location>
</feature>
<dbReference type="Gene3D" id="3.20.20.190">
    <property type="entry name" value="Phosphatidylinositol (PI) phosphodiesterase"/>
    <property type="match status" value="1"/>
</dbReference>
<dbReference type="AlphaFoldDB" id="A0A8S1ZD62"/>
<dbReference type="InterPro" id="IPR000504">
    <property type="entry name" value="RRM_dom"/>
</dbReference>
<reference evidence="5" key="1">
    <citation type="submission" date="2021-01" db="EMBL/GenBank/DDBJ databases">
        <authorList>
            <person name="Bezrukov I."/>
        </authorList>
    </citation>
    <scope>NUCLEOTIDE SEQUENCE</scope>
</reference>
<dbReference type="InterPro" id="IPR035979">
    <property type="entry name" value="RBD_domain_sf"/>
</dbReference>
<feature type="region of interest" description="Disordered" evidence="3">
    <location>
        <begin position="1"/>
        <end position="27"/>
    </location>
</feature>
<evidence type="ECO:0000256" key="3">
    <source>
        <dbReference type="SAM" id="MobiDB-lite"/>
    </source>
</evidence>
<dbReference type="Gene3D" id="3.30.70.330">
    <property type="match status" value="1"/>
</dbReference>
<sequence>MSEMAGDSSTSEEKTHKPNRERNVSGELDVFQATRYFSEFNEPTTIEHSRIQIQKQIIVTENRQKRVHPETEEQLPKPRVVVIKPQKKEMTRGGGKKLTSFLNSLLRSAGLKKSKSTLEVETPRGERMRRKSCVVTTHVEASSPISCAGAWSLNARRRSFDEKDVKDLKKSDQKLNIRFCESLYSVQRVECKNPSAGDENDVNGGCESDSSSESDLFELDFKKSAVTMASFKSSFAVTILVMFHPAAISFVASNRSFQLGDQCSSDEDCNVGLGCFKCGIDVARCVRSNITDQFSVVNNSMPFNKYAFLTTHNSYAIEGKPLHVATQEDTIVQQLNSGVRALMLDTYDYEGDVWLCHSFDEQCFEFTKFNRAIDTFKEIFVFLTANPSEIVTLILEDYVKSPNGLTKVFTDSGLKKFWFPVQNMPLGGQDWPLVKDMVANNHRLIVFTSAKSKQETEGIAYQWNYIVENQYGDNGVKPDECSNRAESALLTDKTKSLVLVNHFKTVPVKILTCEENSEQLLDMIKTCYVAAGNRWANFVAVNFYKRSDGGGTFQAVDKLNGELLCGRDDVHAFQQQQAMQKNTLYVGGLADEVNESILHAAFIPFGDIKDVKTPLDQANQKHRSFGFVTFLEREDASAAMDNMDGAELYGRVLTVNYALPEKIKGGEQGWAAHPLWADADTWFERQQQEKEMLKMQAENKAAMETAEELHRKKLAQDRQGEMEEDTETKDDPMARAEADALSHGDA</sequence>
<dbReference type="Pfam" id="PF26178">
    <property type="entry name" value="PI-PLC_cat"/>
    <property type="match status" value="1"/>
</dbReference>
<organism evidence="5 6">
    <name type="scientific">Arabidopsis arenosa</name>
    <name type="common">Sand rock-cress</name>
    <name type="synonym">Cardaminopsis arenosa</name>
    <dbReference type="NCBI Taxonomy" id="38785"/>
    <lineage>
        <taxon>Eukaryota</taxon>
        <taxon>Viridiplantae</taxon>
        <taxon>Streptophyta</taxon>
        <taxon>Embryophyta</taxon>
        <taxon>Tracheophyta</taxon>
        <taxon>Spermatophyta</taxon>
        <taxon>Magnoliopsida</taxon>
        <taxon>eudicotyledons</taxon>
        <taxon>Gunneridae</taxon>
        <taxon>Pentapetalae</taxon>
        <taxon>rosids</taxon>
        <taxon>malvids</taxon>
        <taxon>Brassicales</taxon>
        <taxon>Brassicaceae</taxon>
        <taxon>Camelineae</taxon>
        <taxon>Arabidopsis</taxon>
    </lineage>
</organism>
<dbReference type="Pfam" id="PF00076">
    <property type="entry name" value="RRM_1"/>
    <property type="match status" value="1"/>
</dbReference>
<dbReference type="GO" id="GO:0003723">
    <property type="term" value="F:RNA binding"/>
    <property type="evidence" value="ECO:0007669"/>
    <property type="project" value="UniProtKB-UniRule"/>
</dbReference>
<dbReference type="GO" id="GO:0008081">
    <property type="term" value="F:phosphoric diester hydrolase activity"/>
    <property type="evidence" value="ECO:0007669"/>
    <property type="project" value="InterPro"/>
</dbReference>
<name>A0A8S1ZD62_ARAAE</name>
<keyword evidence="1 2" id="KW-0694">RNA-binding</keyword>
<dbReference type="PANTHER" id="PTHR13593">
    <property type="match status" value="1"/>
</dbReference>
<keyword evidence="6" id="KW-1185">Reference proteome</keyword>
<dbReference type="SMART" id="SM00360">
    <property type="entry name" value="RRM"/>
    <property type="match status" value="1"/>
</dbReference>
<evidence type="ECO:0000256" key="2">
    <source>
        <dbReference type="PROSITE-ProRule" id="PRU00176"/>
    </source>
</evidence>